<proteinExistence type="predicted"/>
<protein>
    <submittedName>
        <fullName evidence="3">CRE-CIDS-1 protein</fullName>
    </submittedName>
</protein>
<dbReference type="HOGENOM" id="CLU_842627_0_0_1"/>
<sequence length="330" mass="38340">MSDFTEQTLRQKLANLSNHSNSIQTTSSWLLNNHNNREIIIRVWIKVTILLSKKKRKVPKWSISSMWQTMSPRTQENHVHSSKRISSQLLKVHLGINKNNLFFQLILHRHCCEIKASKEVEIAIGKLIAIWKDRQIFSSSQCKRLQEVHQQMKLSKSFPSPASKDNGKNSTPSQFIVEEAKKNAQDVLLSLKRLQNPPSTEREIRVQLSKYPDNISCPEKLQSVQNSEEAKALLIQNEEALPMLEDYVKRLKDETKERETLEINLNLLIQNVRMSIEHHEKLCREVKRKEDRIKADLLEVEKTFESLPDLTAEMPNAPLPSLEALFQKRN</sequence>
<name>E3LT14_CAERE</name>
<dbReference type="OrthoDB" id="1708588at2759"/>
<dbReference type="Gene3D" id="6.10.250.2560">
    <property type="match status" value="1"/>
</dbReference>
<evidence type="ECO:0000256" key="1">
    <source>
        <dbReference type="SAM" id="Coils"/>
    </source>
</evidence>
<evidence type="ECO:0000313" key="3">
    <source>
        <dbReference type="EMBL" id="EFP09387.1"/>
    </source>
</evidence>
<dbReference type="STRING" id="31234.E3LT14"/>
<dbReference type="Pfam" id="PF16566">
    <property type="entry name" value="CREPT"/>
    <property type="match status" value="1"/>
</dbReference>
<reference evidence="3" key="1">
    <citation type="submission" date="2007-07" db="EMBL/GenBank/DDBJ databases">
        <title>PCAP assembly of the Caenorhabditis remanei genome.</title>
        <authorList>
            <consortium name="The Caenorhabditis remanei Sequencing Consortium"/>
            <person name="Wilson R.K."/>
        </authorList>
    </citation>
    <scope>NUCLEOTIDE SEQUENCE [LARGE SCALE GENOMIC DNA]</scope>
    <source>
        <strain evidence="3">PB4641</strain>
    </source>
</reference>
<dbReference type="InParanoid" id="E3LT14"/>
<dbReference type="EMBL" id="DS268414">
    <property type="protein sequence ID" value="EFP09387.1"/>
    <property type="molecule type" value="Genomic_DNA"/>
</dbReference>
<organism evidence="4">
    <name type="scientific">Caenorhabditis remanei</name>
    <name type="common">Caenorhabditis vulgaris</name>
    <dbReference type="NCBI Taxonomy" id="31234"/>
    <lineage>
        <taxon>Eukaryota</taxon>
        <taxon>Metazoa</taxon>
        <taxon>Ecdysozoa</taxon>
        <taxon>Nematoda</taxon>
        <taxon>Chromadorea</taxon>
        <taxon>Rhabditida</taxon>
        <taxon>Rhabditina</taxon>
        <taxon>Rhabditomorpha</taxon>
        <taxon>Rhabditoidea</taxon>
        <taxon>Rhabditidae</taxon>
        <taxon>Peloderinae</taxon>
        <taxon>Caenorhabditis</taxon>
    </lineage>
</organism>
<dbReference type="FunCoup" id="E3LT14">
    <property type="interactions" value="3110"/>
</dbReference>
<dbReference type="AlphaFoldDB" id="E3LT14"/>
<gene>
    <name evidence="3" type="primary">Cre-cids-1</name>
    <name evidence="3" type="ORF">CRE_25414</name>
</gene>
<dbReference type="eggNOG" id="KOG2669">
    <property type="taxonomic scope" value="Eukaryota"/>
</dbReference>
<dbReference type="Pfam" id="PF04818">
    <property type="entry name" value="CID"/>
    <property type="match status" value="1"/>
</dbReference>
<dbReference type="InterPro" id="IPR032337">
    <property type="entry name" value="RPRD1A/B_C"/>
</dbReference>
<dbReference type="PROSITE" id="PS51391">
    <property type="entry name" value="CID"/>
    <property type="match status" value="1"/>
</dbReference>
<dbReference type="InterPro" id="IPR006569">
    <property type="entry name" value="CID_dom"/>
</dbReference>
<dbReference type="InterPro" id="IPR008942">
    <property type="entry name" value="ENTH_VHS"/>
</dbReference>
<evidence type="ECO:0000259" key="2">
    <source>
        <dbReference type="PROSITE" id="PS51391"/>
    </source>
</evidence>
<keyword evidence="1" id="KW-0175">Coiled coil</keyword>
<accession>E3LT14</accession>
<dbReference type="Proteomes" id="UP000008281">
    <property type="component" value="Unassembled WGS sequence"/>
</dbReference>
<feature type="coiled-coil region" evidence="1">
    <location>
        <begin position="244"/>
        <end position="271"/>
    </location>
</feature>
<evidence type="ECO:0000313" key="4">
    <source>
        <dbReference type="Proteomes" id="UP000008281"/>
    </source>
</evidence>
<keyword evidence="4" id="KW-1185">Reference proteome</keyword>
<dbReference type="Gene3D" id="1.25.40.90">
    <property type="match status" value="1"/>
</dbReference>
<feature type="domain" description="CID" evidence="2">
    <location>
        <begin position="1"/>
        <end position="153"/>
    </location>
</feature>
<dbReference type="OMA" id="MSIEHHE"/>
<dbReference type="SMART" id="SM00582">
    <property type="entry name" value="RPR"/>
    <property type="match status" value="1"/>
</dbReference>